<dbReference type="InterPro" id="IPR031526">
    <property type="entry name" value="DUF4698"/>
</dbReference>
<feature type="compositionally biased region" description="Basic and acidic residues" evidence="1">
    <location>
        <begin position="186"/>
        <end position="200"/>
    </location>
</feature>
<dbReference type="EMBL" id="CASHTH010003569">
    <property type="protein sequence ID" value="CAI8046529.1"/>
    <property type="molecule type" value="Genomic_DNA"/>
</dbReference>
<protein>
    <submittedName>
        <fullName evidence="2">Uncharacterized protein</fullName>
    </submittedName>
</protein>
<reference evidence="2" key="1">
    <citation type="submission" date="2023-03" db="EMBL/GenBank/DDBJ databases">
        <authorList>
            <person name="Steffen K."/>
            <person name="Cardenas P."/>
        </authorList>
    </citation>
    <scope>NUCLEOTIDE SEQUENCE</scope>
</reference>
<name>A0AA35TEI8_GEOBA</name>
<dbReference type="PANTHER" id="PTHR34754:SF1">
    <property type="entry name" value="COILED-COIL DOMAIN-CONTAINING PROTEIN 60"/>
    <property type="match status" value="1"/>
</dbReference>
<gene>
    <name evidence="2" type="ORF">GBAR_LOCUS25743</name>
</gene>
<feature type="compositionally biased region" description="Basic and acidic residues" evidence="1">
    <location>
        <begin position="160"/>
        <end position="174"/>
    </location>
</feature>
<comment type="caution">
    <text evidence="2">The sequence shown here is derived from an EMBL/GenBank/DDBJ whole genome shotgun (WGS) entry which is preliminary data.</text>
</comment>
<feature type="compositionally biased region" description="Pro residues" evidence="1">
    <location>
        <begin position="129"/>
        <end position="142"/>
    </location>
</feature>
<feature type="region of interest" description="Disordered" evidence="1">
    <location>
        <begin position="109"/>
        <end position="221"/>
    </location>
</feature>
<evidence type="ECO:0000313" key="3">
    <source>
        <dbReference type="Proteomes" id="UP001174909"/>
    </source>
</evidence>
<accession>A0AA35TEI8</accession>
<keyword evidence="3" id="KW-1185">Reference proteome</keyword>
<dbReference type="AlphaFoldDB" id="A0AA35TEI8"/>
<feature type="compositionally biased region" description="Low complexity" evidence="1">
    <location>
        <begin position="116"/>
        <end position="128"/>
    </location>
</feature>
<feature type="region of interest" description="Disordered" evidence="1">
    <location>
        <begin position="1"/>
        <end position="24"/>
    </location>
</feature>
<dbReference type="PANTHER" id="PTHR34754">
    <property type="entry name" value="COILED-COIL DOMAIN-CONTAINING PROTEIN 60"/>
    <property type="match status" value="1"/>
</dbReference>
<evidence type="ECO:0000256" key="1">
    <source>
        <dbReference type="SAM" id="MobiDB-lite"/>
    </source>
</evidence>
<sequence length="221" mass="24478">MAVCLLREGERRSTQPQSPETRRLPRVTVLNRPVVAAPHWRGALRARTPTHVSYTQPEREEVWKESFQRRKVQQSECGFHGPAHQPYKDVGHVELDDPTLILDGLGQKQDKQLSGPRSPSPAAATPTHISPPPLPPPPPSRPPLRSMAPQLPDDLSLLPEEMKEGEGRRGEVKVGRSLSESVSARETAKQEASSGKETKSRAQTTDWHPPDVTFDPTVLGQ</sequence>
<proteinExistence type="predicted"/>
<dbReference type="Proteomes" id="UP001174909">
    <property type="component" value="Unassembled WGS sequence"/>
</dbReference>
<organism evidence="2 3">
    <name type="scientific">Geodia barretti</name>
    <name type="common">Barrett's horny sponge</name>
    <dbReference type="NCBI Taxonomy" id="519541"/>
    <lineage>
        <taxon>Eukaryota</taxon>
        <taxon>Metazoa</taxon>
        <taxon>Porifera</taxon>
        <taxon>Demospongiae</taxon>
        <taxon>Heteroscleromorpha</taxon>
        <taxon>Tetractinellida</taxon>
        <taxon>Astrophorina</taxon>
        <taxon>Geodiidae</taxon>
        <taxon>Geodia</taxon>
    </lineage>
</organism>
<evidence type="ECO:0000313" key="2">
    <source>
        <dbReference type="EMBL" id="CAI8046529.1"/>
    </source>
</evidence>